<dbReference type="EMBL" id="JBEXZR010000002">
    <property type="protein sequence ID" value="MEU0706244.1"/>
    <property type="molecule type" value="Genomic_DNA"/>
</dbReference>
<reference evidence="3 4" key="1">
    <citation type="submission" date="2024-06" db="EMBL/GenBank/DDBJ databases">
        <title>The Natural Products Discovery Center: Release of the First 8490 Sequenced Strains for Exploring Actinobacteria Biosynthetic Diversity.</title>
        <authorList>
            <person name="Kalkreuter E."/>
            <person name="Kautsar S.A."/>
            <person name="Yang D."/>
            <person name="Bader C.D."/>
            <person name="Teijaro C.N."/>
            <person name="Fluegel L."/>
            <person name="Davis C.M."/>
            <person name="Simpson J.R."/>
            <person name="Lauterbach L."/>
            <person name="Steele A.D."/>
            <person name="Gui C."/>
            <person name="Meng S."/>
            <person name="Li G."/>
            <person name="Viehrig K."/>
            <person name="Ye F."/>
            <person name="Su P."/>
            <person name="Kiefer A.F."/>
            <person name="Nichols A."/>
            <person name="Cepeda A.J."/>
            <person name="Yan W."/>
            <person name="Fan B."/>
            <person name="Jiang Y."/>
            <person name="Adhikari A."/>
            <person name="Zheng C.-J."/>
            <person name="Schuster L."/>
            <person name="Cowan T.M."/>
            <person name="Smanski M.J."/>
            <person name="Chevrette M.G."/>
            <person name="De Carvalho L.P.S."/>
            <person name="Shen B."/>
        </authorList>
    </citation>
    <scope>NUCLEOTIDE SEQUENCE [LARGE SCALE GENOMIC DNA]</scope>
    <source>
        <strain evidence="3 4">NPDC006337</strain>
    </source>
</reference>
<dbReference type="InterPro" id="IPR013320">
    <property type="entry name" value="ConA-like_dom_sf"/>
</dbReference>
<keyword evidence="4" id="KW-1185">Reference proteome</keyword>
<accession>A0ABV2VY80</accession>
<comment type="caution">
    <text evidence="3">The sequence shown here is derived from an EMBL/GenBank/DDBJ whole genome shotgun (WGS) entry which is preliminary data.</text>
</comment>
<dbReference type="Pfam" id="PF02018">
    <property type="entry name" value="CBM_4_9"/>
    <property type="match status" value="1"/>
</dbReference>
<dbReference type="InterPro" id="IPR003305">
    <property type="entry name" value="CenC_carb-bd"/>
</dbReference>
<dbReference type="RefSeq" id="WP_359656496.1">
    <property type="nucleotide sequence ID" value="NZ_JBEXZP010000135.1"/>
</dbReference>
<gene>
    <name evidence="3" type="ORF">ABZ508_02545</name>
</gene>
<evidence type="ECO:0000313" key="4">
    <source>
        <dbReference type="Proteomes" id="UP001550378"/>
    </source>
</evidence>
<protein>
    <submittedName>
        <fullName evidence="3">Carbohydrate binding domain-containing protein</fullName>
    </submittedName>
</protein>
<evidence type="ECO:0000256" key="1">
    <source>
        <dbReference type="ARBA" id="ARBA00022801"/>
    </source>
</evidence>
<dbReference type="Proteomes" id="UP001550378">
    <property type="component" value="Unassembled WGS sequence"/>
</dbReference>
<dbReference type="SUPFAM" id="SSF49899">
    <property type="entry name" value="Concanavalin A-like lectins/glucanases"/>
    <property type="match status" value="1"/>
</dbReference>
<name>A0ABV2VY80_9ACTN</name>
<organism evidence="3 4">
    <name type="scientific">Streptomyces lavendulocolor</name>
    <dbReference type="NCBI Taxonomy" id="67316"/>
    <lineage>
        <taxon>Bacteria</taxon>
        <taxon>Bacillati</taxon>
        <taxon>Actinomycetota</taxon>
        <taxon>Actinomycetes</taxon>
        <taxon>Kitasatosporales</taxon>
        <taxon>Streptomycetaceae</taxon>
        <taxon>Streptomyces</taxon>
    </lineage>
</organism>
<feature type="domain" description="CBM-cenC" evidence="2">
    <location>
        <begin position="94"/>
        <end position="210"/>
    </location>
</feature>
<keyword evidence="1" id="KW-0378">Hydrolase</keyword>
<evidence type="ECO:0000259" key="2">
    <source>
        <dbReference type="Pfam" id="PF02018"/>
    </source>
</evidence>
<dbReference type="SUPFAM" id="SSF49785">
    <property type="entry name" value="Galactose-binding domain-like"/>
    <property type="match status" value="1"/>
</dbReference>
<dbReference type="Gene3D" id="2.60.120.260">
    <property type="entry name" value="Galactose-binding domain-like"/>
    <property type="match status" value="1"/>
</dbReference>
<sequence length="764" mass="80787">MVRIVAEVGFGSTVTTPAASITWTDITQYVDLRAGIAISRGRQDEQAEVQAGTMTLALDNSDGRFTPGRASSPYYPNVRKNVPIRLRVITTAKNLMPNPGFESGVSAWTSSGTPTRAASATHVHDGTQAMLITWGAAASQTVTSPVIHGLQVGQRYTYSTYVWVPAGHATVQLSVAGGNIGSANTLFDQFQRISVSWTATATSAQVRVRAVGTPAAGNQTWVDAGQIEEAAAATAYDSDGAQEHARFWGMVNAWPVQWTGLQAKASITCTDMFKRLARAPELRTMLAEEVLLDEPLAYYPLTEPSDATSAGDLSGTTAGPLTISAVGSGGEIAFSGEDAGPDGLGAVTLTPATISNGYFLASDLGQDYETRSRLAYVFHEFWFSTTTTGRVILGLTSDDNRYQIVYSLSAGGQLTVETTANGGALVGYSAGPASLADGQPHHVVYDELSQRVWIDGVSYVITADLMVGLRYLTVGAFTNSRLWSGTVSHVALYAPDTPALSSYVGHYTTGTTGHVGETGSARAARLAGYVGATVTASGGTFDGIGSQAALGSSPLAHLQEVERTEGGVLIAARDSSSIVLQSRDIRYNPTAAVSLAYPDLDTDAVEVSDDDQRLVNTVVASRPGGATQLVKDDDSRAAYGPYEQALTLHKTSDAQVVAAAQWLVQRYADPPPEMRQMPVEAYSLGTTAYRQLLGLDVSSVATVTDLPAEAPTSSATVTVEGYTESIRQNQHHLNCHVSRTDTATVWVLDSATYSVLDQTTRLAY</sequence>
<dbReference type="InterPro" id="IPR008979">
    <property type="entry name" value="Galactose-bd-like_sf"/>
</dbReference>
<evidence type="ECO:0000313" key="3">
    <source>
        <dbReference type="EMBL" id="MEU0706244.1"/>
    </source>
</evidence>
<proteinExistence type="predicted"/>